<name>A0A4Q9FQX2_9FLAO</name>
<dbReference type="InterPro" id="IPR023996">
    <property type="entry name" value="TonB-dep_OMP_SusC/RagA"/>
</dbReference>
<keyword evidence="11" id="KW-1185">Reference proteome</keyword>
<dbReference type="EMBL" id="SIRS01000002">
    <property type="protein sequence ID" value="TBN17780.1"/>
    <property type="molecule type" value="Genomic_DNA"/>
</dbReference>
<protein>
    <submittedName>
        <fullName evidence="10">TonB-dependent receptor</fullName>
    </submittedName>
</protein>
<gene>
    <name evidence="10" type="ORF">EYD46_05565</name>
</gene>
<evidence type="ECO:0000313" key="10">
    <source>
        <dbReference type="EMBL" id="TBN17780.1"/>
    </source>
</evidence>
<keyword evidence="3 7" id="KW-1134">Transmembrane beta strand</keyword>
<dbReference type="SUPFAM" id="SSF49464">
    <property type="entry name" value="Carboxypeptidase regulatory domain-like"/>
    <property type="match status" value="1"/>
</dbReference>
<dbReference type="SUPFAM" id="SSF56935">
    <property type="entry name" value="Porins"/>
    <property type="match status" value="1"/>
</dbReference>
<feature type="signal peptide" evidence="8">
    <location>
        <begin position="1"/>
        <end position="22"/>
    </location>
</feature>
<dbReference type="FunFam" id="2.170.130.10:FF:000008">
    <property type="entry name" value="SusC/RagA family TonB-linked outer membrane protein"/>
    <property type="match status" value="1"/>
</dbReference>
<dbReference type="InterPro" id="IPR039426">
    <property type="entry name" value="TonB-dep_rcpt-like"/>
</dbReference>
<dbReference type="Proteomes" id="UP000292372">
    <property type="component" value="Unassembled WGS sequence"/>
</dbReference>
<dbReference type="Gene3D" id="2.40.170.20">
    <property type="entry name" value="TonB-dependent receptor, beta-barrel domain"/>
    <property type="match status" value="1"/>
</dbReference>
<dbReference type="NCBIfam" id="TIGR04056">
    <property type="entry name" value="OMP_RagA_SusC"/>
    <property type="match status" value="1"/>
</dbReference>
<dbReference type="RefSeq" id="WP_130936070.1">
    <property type="nucleotide sequence ID" value="NZ_BMEE01000001.1"/>
</dbReference>
<dbReference type="PROSITE" id="PS52016">
    <property type="entry name" value="TONB_DEPENDENT_REC_3"/>
    <property type="match status" value="1"/>
</dbReference>
<evidence type="ECO:0000256" key="5">
    <source>
        <dbReference type="ARBA" id="ARBA00023136"/>
    </source>
</evidence>
<organism evidence="10 11">
    <name type="scientific">Hyunsoonleella pacifica</name>
    <dbReference type="NCBI Taxonomy" id="1080224"/>
    <lineage>
        <taxon>Bacteria</taxon>
        <taxon>Pseudomonadati</taxon>
        <taxon>Bacteroidota</taxon>
        <taxon>Flavobacteriia</taxon>
        <taxon>Flavobacteriales</taxon>
        <taxon>Flavobacteriaceae</taxon>
    </lineage>
</organism>
<keyword evidence="2 7" id="KW-0813">Transport</keyword>
<dbReference type="AlphaFoldDB" id="A0A4Q9FQX2"/>
<comment type="similarity">
    <text evidence="7">Belongs to the TonB-dependent receptor family.</text>
</comment>
<evidence type="ECO:0000256" key="1">
    <source>
        <dbReference type="ARBA" id="ARBA00004571"/>
    </source>
</evidence>
<reference evidence="10 11" key="1">
    <citation type="journal article" date="2015" name="Int. J. Syst. Evol. Microbiol.">
        <title>Hyunsoonleella pacifica sp. nov., isolated from seawater of South Pacific Gyre.</title>
        <authorList>
            <person name="Gao X."/>
            <person name="Zhang Z."/>
            <person name="Dai X."/>
            <person name="Zhang X.H."/>
        </authorList>
    </citation>
    <scope>NUCLEOTIDE SEQUENCE [LARGE SCALE GENOMIC DNA]</scope>
    <source>
        <strain evidence="10 11">SW033</strain>
    </source>
</reference>
<dbReference type="Gene3D" id="2.60.40.1120">
    <property type="entry name" value="Carboxypeptidase-like, regulatory domain"/>
    <property type="match status" value="1"/>
</dbReference>
<dbReference type="InterPro" id="IPR023997">
    <property type="entry name" value="TonB-dep_OMP_SusC/RagA_CS"/>
</dbReference>
<feature type="domain" description="TonB-dependent receptor plug" evidence="9">
    <location>
        <begin position="116"/>
        <end position="222"/>
    </location>
</feature>
<evidence type="ECO:0000256" key="2">
    <source>
        <dbReference type="ARBA" id="ARBA00022448"/>
    </source>
</evidence>
<evidence type="ECO:0000256" key="4">
    <source>
        <dbReference type="ARBA" id="ARBA00022692"/>
    </source>
</evidence>
<keyword evidence="10" id="KW-0675">Receptor</keyword>
<evidence type="ECO:0000313" key="11">
    <source>
        <dbReference type="Proteomes" id="UP000292372"/>
    </source>
</evidence>
<dbReference type="Gene3D" id="2.170.130.10">
    <property type="entry name" value="TonB-dependent receptor, plug domain"/>
    <property type="match status" value="1"/>
</dbReference>
<comment type="caution">
    <text evidence="10">The sequence shown here is derived from an EMBL/GenBank/DDBJ whole genome shotgun (WGS) entry which is preliminary data.</text>
</comment>
<proteinExistence type="inferred from homology"/>
<evidence type="ECO:0000256" key="7">
    <source>
        <dbReference type="PROSITE-ProRule" id="PRU01360"/>
    </source>
</evidence>
<dbReference type="InterPro" id="IPR036942">
    <property type="entry name" value="Beta-barrel_TonB_sf"/>
</dbReference>
<dbReference type="Pfam" id="PF13715">
    <property type="entry name" value="CarbopepD_reg_2"/>
    <property type="match status" value="1"/>
</dbReference>
<sequence>MIQQKWLTIAVLILFTCHFAIAQTNVSGLVVDKDDIPLPGVSIIIKGTATGTTTDFDGNYALKEEVTNSSILVFSYLGFKTQEILVNGQSVINVKLEEDISTLDEVVVVGYGSQLKKDITGAVATIDGDSFESRPNTQVGSLLQGQSSGVQVISSSGKPSAGFSLRIRGTNSINASSEPLYVVDGVPTNDTRSINPSDIDTITVLKDASSAAIYGAQGANGVVLITTKRGTTSKPKVTLDAYTGVSQVWNTLPVLNGEQYRDLMTEMGLTTDWDSFTARTDWQDEIFQNGFSQNYQASVSGKVNGTNYFISGGYLSQEGAVRSSEIERSNFKINIDQEINDWLKVGTRIAYTIYRDVDVNDNNSVNQGGVLLGALTTPSIIGVFSDNGMFTSNPFQNWENPLASTDGLDREFNDQRFLGNIYLEAKFLKNFKYRFNYGIDNSHGVFDSFLDPFRTGFGVAIGGQGINNTNKKSYYIVENTISFNKNYNKHKVEALVGSVAQKFRFEDSSIQTRNFASDAITTPSGGAELFSASAFKSERANTSFLSRINYGYDDKYLVTANFRADGSSVFGPDKRWGYFPSFSLGWRMSRESFIKDDSFINDLKLRAGWGIVGNDNIEAYSYLGRVGSGANYPFAGVVQPGTFPASIENLELKWEESEQTNIGIDIALFSSRISLTADAYIKKTKDLLLNAPLPTATGFDNAIRNIGVIENRGLEFALNTVNIDTKNLSWNTGFNISFNRNEVVDLVGQELLQGGITGGRGEASLVREGEPLGSLYGYIFGGVDPATGNAFYIDRNGSSTFTPSSDDRTIIGDANPDFYYGVTNTLSYKGFGLFVFLQGSQGNDMLNVTRIETEGMIDPKNQSIAVLNRWRNPGDITNIPRSSFGNSDNSRVSTRFIEDASYLRFKTITLSYNLPQSILDKLGISALKIYGTGENIFTITNYSGFDPEVNAFGGSNTVQGIDFGTYPQTRNLIFGLNATF</sequence>
<dbReference type="Pfam" id="PF07715">
    <property type="entry name" value="Plug"/>
    <property type="match status" value="1"/>
</dbReference>
<keyword evidence="8" id="KW-0732">Signal</keyword>
<dbReference type="OrthoDB" id="9768177at2"/>
<evidence type="ECO:0000256" key="3">
    <source>
        <dbReference type="ARBA" id="ARBA00022452"/>
    </source>
</evidence>
<evidence type="ECO:0000256" key="8">
    <source>
        <dbReference type="SAM" id="SignalP"/>
    </source>
</evidence>
<keyword evidence="5 7" id="KW-0472">Membrane</keyword>
<accession>A0A4Q9FQX2</accession>
<keyword evidence="4 7" id="KW-0812">Transmembrane</keyword>
<dbReference type="NCBIfam" id="TIGR04057">
    <property type="entry name" value="SusC_RagA_signa"/>
    <property type="match status" value="1"/>
</dbReference>
<comment type="subcellular location">
    <subcellularLocation>
        <location evidence="1 7">Cell outer membrane</location>
        <topology evidence="1 7">Multi-pass membrane protein</topology>
    </subcellularLocation>
</comment>
<keyword evidence="6 7" id="KW-0998">Cell outer membrane</keyword>
<dbReference type="GO" id="GO:0009279">
    <property type="term" value="C:cell outer membrane"/>
    <property type="evidence" value="ECO:0007669"/>
    <property type="project" value="UniProtKB-SubCell"/>
</dbReference>
<dbReference type="InterPro" id="IPR037066">
    <property type="entry name" value="Plug_dom_sf"/>
</dbReference>
<dbReference type="InterPro" id="IPR008969">
    <property type="entry name" value="CarboxyPept-like_regulatory"/>
</dbReference>
<feature type="chain" id="PRO_5020335382" evidence="8">
    <location>
        <begin position="23"/>
        <end position="980"/>
    </location>
</feature>
<dbReference type="FunFam" id="2.60.40.1120:FF:000003">
    <property type="entry name" value="Outer membrane protein Omp121"/>
    <property type="match status" value="1"/>
</dbReference>
<dbReference type="InterPro" id="IPR012910">
    <property type="entry name" value="Plug_dom"/>
</dbReference>
<evidence type="ECO:0000256" key="6">
    <source>
        <dbReference type="ARBA" id="ARBA00023237"/>
    </source>
</evidence>
<evidence type="ECO:0000259" key="9">
    <source>
        <dbReference type="Pfam" id="PF07715"/>
    </source>
</evidence>